<dbReference type="Gene3D" id="3.40.50.2300">
    <property type="match status" value="1"/>
</dbReference>
<dbReference type="InterPro" id="IPR037522">
    <property type="entry name" value="HD_GYP_dom"/>
</dbReference>
<proteinExistence type="predicted"/>
<accession>A0A7Y9W5M2</accession>
<dbReference type="PANTHER" id="PTHR45228:SF8">
    <property type="entry name" value="TWO-COMPONENT RESPONSE REGULATOR-RELATED"/>
    <property type="match status" value="1"/>
</dbReference>
<gene>
    <name evidence="5" type="ORF">GGD41_001314</name>
</gene>
<dbReference type="GO" id="GO:0000160">
    <property type="term" value="P:phosphorelay signal transduction system"/>
    <property type="evidence" value="ECO:0007669"/>
    <property type="project" value="InterPro"/>
</dbReference>
<dbReference type="InterPro" id="IPR011006">
    <property type="entry name" value="CheY-like_superfamily"/>
</dbReference>
<evidence type="ECO:0000313" key="5">
    <source>
        <dbReference type="EMBL" id="NYH14086.1"/>
    </source>
</evidence>
<dbReference type="PROSITE" id="PS50110">
    <property type="entry name" value="RESPONSE_REGULATORY"/>
    <property type="match status" value="1"/>
</dbReference>
<evidence type="ECO:0000256" key="2">
    <source>
        <dbReference type="SAM" id="MobiDB-lite"/>
    </source>
</evidence>
<dbReference type="GO" id="GO:0008081">
    <property type="term" value="F:phosphoric diester hydrolase activity"/>
    <property type="evidence" value="ECO:0007669"/>
    <property type="project" value="UniProtKB-ARBA"/>
</dbReference>
<protein>
    <submittedName>
        <fullName evidence="5">Response regulator RpfG family c-di-GMP phosphodiesterase</fullName>
    </submittedName>
</protein>
<organism evidence="5 6">
    <name type="scientific">Paraburkholderia bryophila</name>
    <dbReference type="NCBI Taxonomy" id="420952"/>
    <lineage>
        <taxon>Bacteria</taxon>
        <taxon>Pseudomonadati</taxon>
        <taxon>Pseudomonadota</taxon>
        <taxon>Betaproteobacteria</taxon>
        <taxon>Burkholderiales</taxon>
        <taxon>Burkholderiaceae</taxon>
        <taxon>Paraburkholderia</taxon>
    </lineage>
</organism>
<dbReference type="CDD" id="cd17569">
    <property type="entry name" value="REC_HupR-like"/>
    <property type="match status" value="1"/>
</dbReference>
<dbReference type="SUPFAM" id="SSF52172">
    <property type="entry name" value="CheY-like"/>
    <property type="match status" value="1"/>
</dbReference>
<feature type="modified residue" description="4-aspartylphosphate" evidence="1">
    <location>
        <position position="89"/>
    </location>
</feature>
<dbReference type="Pfam" id="PF00072">
    <property type="entry name" value="Response_reg"/>
    <property type="match status" value="1"/>
</dbReference>
<sequence>MVDSVEVRRGIGVPDTTGATGHADMASAAVPDDGAAAVPIVLLVDDEPSILSALRRALRAPRYEVLTAESAATALELLASREVDLIISDMRMPQMNGAEFLARAKALYPDTAPILLTGYAEIDAVVQAINEGGVYRYLNKPWNDQDLLLTVAQALEQRHLRKETARLTALTQKQNDELREFNASLEVQVQARTEEIRQTAMFLEDAQQDLKRNFTTMVQVCASMIELRCGISGSQSLRVGEVVRHLALSFDMGAMQTQDLFFAGLLHGIGKLSLPDDLARKPLERMSPEESELFHQHPLRAQMVLTPVAQLTQVASIIRHQYERFNGRGMPDRLSGTDIPMASRILAVARDFEDLCRGGIAKQPVSSG</sequence>
<dbReference type="InterPro" id="IPR001789">
    <property type="entry name" value="Sig_transdc_resp-reg_receiver"/>
</dbReference>
<dbReference type="CDD" id="cd00077">
    <property type="entry name" value="HDc"/>
    <property type="match status" value="1"/>
</dbReference>
<feature type="domain" description="HD-GYP" evidence="4">
    <location>
        <begin position="210"/>
        <end position="368"/>
    </location>
</feature>
<evidence type="ECO:0000259" key="4">
    <source>
        <dbReference type="PROSITE" id="PS51832"/>
    </source>
</evidence>
<dbReference type="PANTHER" id="PTHR45228">
    <property type="entry name" value="CYCLIC DI-GMP PHOSPHODIESTERASE TM_0186-RELATED"/>
    <property type="match status" value="1"/>
</dbReference>
<dbReference type="Gene3D" id="1.10.3210.10">
    <property type="entry name" value="Hypothetical protein af1432"/>
    <property type="match status" value="1"/>
</dbReference>
<feature type="region of interest" description="Disordered" evidence="2">
    <location>
        <begin position="1"/>
        <end position="25"/>
    </location>
</feature>
<dbReference type="AlphaFoldDB" id="A0A7Y9W5M2"/>
<dbReference type="EMBL" id="JACCAU010000001">
    <property type="protein sequence ID" value="NYH14086.1"/>
    <property type="molecule type" value="Genomic_DNA"/>
</dbReference>
<dbReference type="SUPFAM" id="SSF109604">
    <property type="entry name" value="HD-domain/PDEase-like"/>
    <property type="match status" value="1"/>
</dbReference>
<dbReference type="InterPro" id="IPR052020">
    <property type="entry name" value="Cyclic_di-GMP/3'3'-cGAMP_PDE"/>
</dbReference>
<dbReference type="PROSITE" id="PS51832">
    <property type="entry name" value="HD_GYP"/>
    <property type="match status" value="1"/>
</dbReference>
<dbReference type="SMART" id="SM00448">
    <property type="entry name" value="REC"/>
    <property type="match status" value="1"/>
</dbReference>
<evidence type="ECO:0000256" key="1">
    <source>
        <dbReference type="PROSITE-ProRule" id="PRU00169"/>
    </source>
</evidence>
<evidence type="ECO:0000313" key="6">
    <source>
        <dbReference type="Proteomes" id="UP000572540"/>
    </source>
</evidence>
<evidence type="ECO:0000259" key="3">
    <source>
        <dbReference type="PROSITE" id="PS50110"/>
    </source>
</evidence>
<comment type="caution">
    <text evidence="5">The sequence shown here is derived from an EMBL/GenBank/DDBJ whole genome shotgun (WGS) entry which is preliminary data.</text>
</comment>
<keyword evidence="1" id="KW-0597">Phosphoprotein</keyword>
<dbReference type="Proteomes" id="UP000572540">
    <property type="component" value="Unassembled WGS sequence"/>
</dbReference>
<feature type="domain" description="Response regulatory" evidence="3">
    <location>
        <begin position="40"/>
        <end position="155"/>
    </location>
</feature>
<reference evidence="5 6" key="1">
    <citation type="submission" date="2020-07" db="EMBL/GenBank/DDBJ databases">
        <title>Exploring microbial biodiversity for novel pathways involved in the catabolism of aromatic compounds derived from lignin.</title>
        <authorList>
            <person name="Elkins J."/>
        </authorList>
    </citation>
    <scope>NUCLEOTIDE SEQUENCE [LARGE SCALE GENOMIC DNA]</scope>
    <source>
        <strain evidence="5 6">H2C3B</strain>
    </source>
</reference>
<name>A0A7Y9W5M2_9BURK</name>
<dbReference type="InterPro" id="IPR003607">
    <property type="entry name" value="HD/PDEase_dom"/>
</dbReference>
<dbReference type="Pfam" id="PF13487">
    <property type="entry name" value="HD_5"/>
    <property type="match status" value="1"/>
</dbReference>